<evidence type="ECO:0008006" key="3">
    <source>
        <dbReference type="Google" id="ProtNLM"/>
    </source>
</evidence>
<reference evidence="1 2" key="1">
    <citation type="submission" date="2023-04" db="EMBL/GenBank/DDBJ databases">
        <title>Forest soil microbial communities from Buena Vista Peninsula, Colon Province, Panama.</title>
        <authorList>
            <person name="Bouskill N."/>
        </authorList>
    </citation>
    <scope>NUCLEOTIDE SEQUENCE [LARGE SCALE GENOMIC DNA]</scope>
    <source>
        <strain evidence="1 2">AC80</strain>
    </source>
</reference>
<proteinExistence type="predicted"/>
<gene>
    <name evidence="1" type="ORF">M2272_003243</name>
</gene>
<comment type="caution">
    <text evidence="1">The sequence shown here is derived from an EMBL/GenBank/DDBJ whole genome shotgun (WGS) entry which is preliminary data.</text>
</comment>
<dbReference type="EMBL" id="JARXVE010000005">
    <property type="protein sequence ID" value="MDH6196590.1"/>
    <property type="molecule type" value="Genomic_DNA"/>
</dbReference>
<organism evidence="1 2">
    <name type="scientific">Mycolicibacterium frederiksbergense</name>
    <dbReference type="NCBI Taxonomy" id="117567"/>
    <lineage>
        <taxon>Bacteria</taxon>
        <taxon>Bacillati</taxon>
        <taxon>Actinomycetota</taxon>
        <taxon>Actinomycetes</taxon>
        <taxon>Mycobacteriales</taxon>
        <taxon>Mycobacteriaceae</taxon>
        <taxon>Mycolicibacterium</taxon>
    </lineage>
</organism>
<name>A0ABT6L0W2_9MYCO</name>
<sequence length="49" mass="5284">MGQLGDVLKPRRLDKVIREVDVKDVVGVLDDVRAGRHSGRAVVKVAGGF</sequence>
<evidence type="ECO:0000313" key="1">
    <source>
        <dbReference type="EMBL" id="MDH6196590.1"/>
    </source>
</evidence>
<dbReference type="Proteomes" id="UP001160130">
    <property type="component" value="Unassembled WGS sequence"/>
</dbReference>
<accession>A0ABT6L0W2</accession>
<keyword evidence="2" id="KW-1185">Reference proteome</keyword>
<evidence type="ECO:0000313" key="2">
    <source>
        <dbReference type="Proteomes" id="UP001160130"/>
    </source>
</evidence>
<protein>
    <recommendedName>
        <fullName evidence="3">Alcohol dehydrogenase</fullName>
    </recommendedName>
</protein>